<dbReference type="EMBL" id="JAFIRR010000121">
    <property type="protein sequence ID" value="MCO6418186.1"/>
    <property type="molecule type" value="Genomic_DNA"/>
</dbReference>
<feature type="non-terminal residue" evidence="1">
    <location>
        <position position="77"/>
    </location>
</feature>
<dbReference type="InterPro" id="IPR029044">
    <property type="entry name" value="Nucleotide-diphossugar_trans"/>
</dbReference>
<dbReference type="Gene3D" id="3.90.550.10">
    <property type="entry name" value="Spore Coat Polysaccharide Biosynthesis Protein SpsA, Chain A"/>
    <property type="match status" value="1"/>
</dbReference>
<keyword evidence="2" id="KW-1185">Reference proteome</keyword>
<organism evidence="1 2">
    <name type="scientific">Siccirubricoccus soli</name>
    <dbReference type="NCBI Taxonomy" id="2899147"/>
    <lineage>
        <taxon>Bacteria</taxon>
        <taxon>Pseudomonadati</taxon>
        <taxon>Pseudomonadota</taxon>
        <taxon>Alphaproteobacteria</taxon>
        <taxon>Acetobacterales</taxon>
        <taxon>Roseomonadaceae</taxon>
        <taxon>Siccirubricoccus</taxon>
    </lineage>
</organism>
<name>A0ABT1D8F1_9PROT</name>
<comment type="caution">
    <text evidence="1">The sequence shown here is derived from an EMBL/GenBank/DDBJ whole genome shotgun (WGS) entry which is preliminary data.</text>
</comment>
<sequence length="77" mass="8661">MKGDTLILFARAPRLGRVKRRLAAGIGPLAALRFHRAQLATLIRRLGRDRRWRTELALTPDRARGPWTGGLPRLPQG</sequence>
<protein>
    <submittedName>
        <fullName evidence="1">Uncharacterized protein</fullName>
    </submittedName>
</protein>
<evidence type="ECO:0000313" key="1">
    <source>
        <dbReference type="EMBL" id="MCO6418186.1"/>
    </source>
</evidence>
<dbReference type="Proteomes" id="UP001523392">
    <property type="component" value="Unassembled WGS sequence"/>
</dbReference>
<evidence type="ECO:0000313" key="2">
    <source>
        <dbReference type="Proteomes" id="UP001523392"/>
    </source>
</evidence>
<accession>A0ABT1D8F1</accession>
<reference evidence="1 2" key="1">
    <citation type="submission" date="2021-12" db="EMBL/GenBank/DDBJ databases">
        <title>Siccirubricoccus leaddurans sp. nov., a high concentration Zn2+ tolerance bacterium.</title>
        <authorList>
            <person name="Cao Y."/>
        </authorList>
    </citation>
    <scope>NUCLEOTIDE SEQUENCE [LARGE SCALE GENOMIC DNA]</scope>
    <source>
        <strain evidence="1 2">KC 17139</strain>
    </source>
</reference>
<proteinExistence type="predicted"/>
<gene>
    <name evidence="1" type="ORF">JYK14_18745</name>
</gene>